<gene>
    <name evidence="1" type="ORF">CURHAP_LOCUS43998</name>
</gene>
<dbReference type="Proteomes" id="UP000507222">
    <property type="component" value="Unassembled WGS sequence"/>
</dbReference>
<sequence>MAKDGNGSGGSTLNPNSPLFIPAALKQWRIFSPDGGNWLPLHMVPRLLAQSKGEDGFYDNAQGDVDNVAICFQRPLISSAGEGLPIFLEAPFEEFLHCPQTESKNGMNNYSKRMTCWDANFLLEQQVGKHITAVLDNLKSLDRPTFPVGKGGMLRPCQTVSRKQPPLHPAAPLKAA</sequence>
<accession>A0A6J5VC10</accession>
<organism evidence="1 2">
    <name type="scientific">Prunus armeniaca</name>
    <name type="common">Apricot</name>
    <name type="synonym">Armeniaca vulgaris</name>
    <dbReference type="NCBI Taxonomy" id="36596"/>
    <lineage>
        <taxon>Eukaryota</taxon>
        <taxon>Viridiplantae</taxon>
        <taxon>Streptophyta</taxon>
        <taxon>Embryophyta</taxon>
        <taxon>Tracheophyta</taxon>
        <taxon>Spermatophyta</taxon>
        <taxon>Magnoliopsida</taxon>
        <taxon>eudicotyledons</taxon>
        <taxon>Gunneridae</taxon>
        <taxon>Pentapetalae</taxon>
        <taxon>rosids</taxon>
        <taxon>fabids</taxon>
        <taxon>Rosales</taxon>
        <taxon>Rosaceae</taxon>
        <taxon>Amygdaloideae</taxon>
        <taxon>Amygdaleae</taxon>
        <taxon>Prunus</taxon>
    </lineage>
</organism>
<reference evidence="1 2" key="1">
    <citation type="submission" date="2020-05" db="EMBL/GenBank/DDBJ databases">
        <authorList>
            <person name="Campoy J."/>
            <person name="Schneeberger K."/>
            <person name="Spophaly S."/>
        </authorList>
    </citation>
    <scope>NUCLEOTIDE SEQUENCE [LARGE SCALE GENOMIC DNA]</scope>
    <source>
        <strain evidence="1">PruArmRojPasFocal</strain>
    </source>
</reference>
<proteinExistence type="predicted"/>
<dbReference type="AlphaFoldDB" id="A0A6J5VC10"/>
<dbReference type="EMBL" id="CAEKDK010000007">
    <property type="protein sequence ID" value="CAB4286549.1"/>
    <property type="molecule type" value="Genomic_DNA"/>
</dbReference>
<protein>
    <submittedName>
        <fullName evidence="1">Uncharacterized protein</fullName>
    </submittedName>
</protein>
<evidence type="ECO:0000313" key="1">
    <source>
        <dbReference type="EMBL" id="CAB4286549.1"/>
    </source>
</evidence>
<name>A0A6J5VC10_PRUAR</name>
<evidence type="ECO:0000313" key="2">
    <source>
        <dbReference type="Proteomes" id="UP000507222"/>
    </source>
</evidence>